<evidence type="ECO:0000256" key="3">
    <source>
        <dbReference type="PROSITE-ProRule" id="PRU00339"/>
    </source>
</evidence>
<dbReference type="Pfam" id="PF07719">
    <property type="entry name" value="TPR_2"/>
    <property type="match status" value="1"/>
</dbReference>
<dbReference type="InterPro" id="IPR013105">
    <property type="entry name" value="TPR_2"/>
</dbReference>
<feature type="repeat" description="TPR" evidence="3">
    <location>
        <begin position="59"/>
        <end position="92"/>
    </location>
</feature>
<gene>
    <name evidence="4" type="ORF">IQ266_24575</name>
</gene>
<reference evidence="4" key="1">
    <citation type="submission" date="2020-10" db="EMBL/GenBank/DDBJ databases">
        <authorList>
            <person name="Castelo-Branco R."/>
            <person name="Eusebio N."/>
            <person name="Adriana R."/>
            <person name="Vieira A."/>
            <person name="Brugerolle De Fraissinette N."/>
            <person name="Rezende De Castro R."/>
            <person name="Schneider M.P."/>
            <person name="Vasconcelos V."/>
            <person name="Leao P.N."/>
        </authorList>
    </citation>
    <scope>NUCLEOTIDE SEQUENCE</scope>
    <source>
        <strain evidence="4">LEGE 11480</strain>
    </source>
</reference>
<evidence type="ECO:0000313" key="4">
    <source>
        <dbReference type="EMBL" id="MBE9032915.1"/>
    </source>
</evidence>
<evidence type="ECO:0000256" key="1">
    <source>
        <dbReference type="ARBA" id="ARBA00022737"/>
    </source>
</evidence>
<proteinExistence type="predicted"/>
<sequence length="438" mass="49117">MYNDNNLSKSRADHLVTKLHNQYSSSIITRGNQLARKITEESTPHETEEHAEKYNPLIASNLYINAISYVNRGEFREAIQDLNQALQICPNWPEAYHTRGNAKFQLGQLTDAIHDFNQALSINPNLAPTYLNRAMCYLGNNDIPNAIEDFSKVINIQPNHFEALYNRGTLYLQQGIFYLAIADLDSASKSNHKSNLAFCNLGVAYDGVGNIKSAVENYTKALEIDPSDAAVYIARAKALIKLNKRDQALEDYNHSIALDPQNGHSLILRGCCNSCAGHFIQAEEDFKAGIELLQHTSSLLTIVSALSESVEESALHPLYDLLKQTGDLHFAESKFKDAVEDYQFIVSLEPQNIPVQTRLENAKIMLLKAQENAYPTQGRAFLFKDIKDNLGMEKHFFLDFVSLGAQISRSIKKVEKFAPEIALELFRALQYALQDGAS</sequence>
<dbReference type="PROSITE" id="PS50005">
    <property type="entry name" value="TPR"/>
    <property type="match status" value="6"/>
</dbReference>
<keyword evidence="2 3" id="KW-0802">TPR repeat</keyword>
<dbReference type="SUPFAM" id="SSF48452">
    <property type="entry name" value="TPR-like"/>
    <property type="match status" value="1"/>
</dbReference>
<dbReference type="Proteomes" id="UP000625316">
    <property type="component" value="Unassembled WGS sequence"/>
</dbReference>
<dbReference type="InterPro" id="IPR011990">
    <property type="entry name" value="TPR-like_helical_dom_sf"/>
</dbReference>
<feature type="repeat" description="TPR" evidence="3">
    <location>
        <begin position="229"/>
        <end position="262"/>
    </location>
</feature>
<feature type="repeat" description="TPR" evidence="3">
    <location>
        <begin position="127"/>
        <end position="160"/>
    </location>
</feature>
<protein>
    <submittedName>
        <fullName evidence="4">Tetratricopeptide repeat protein</fullName>
    </submittedName>
</protein>
<dbReference type="PANTHER" id="PTHR44858">
    <property type="entry name" value="TETRATRICOPEPTIDE REPEAT PROTEIN 6"/>
    <property type="match status" value="1"/>
</dbReference>
<organism evidence="4 5">
    <name type="scientific">Romeriopsis navalis LEGE 11480</name>
    <dbReference type="NCBI Taxonomy" id="2777977"/>
    <lineage>
        <taxon>Bacteria</taxon>
        <taxon>Bacillati</taxon>
        <taxon>Cyanobacteriota</taxon>
        <taxon>Cyanophyceae</taxon>
        <taxon>Leptolyngbyales</taxon>
        <taxon>Leptolyngbyaceae</taxon>
        <taxon>Romeriopsis</taxon>
        <taxon>Romeriopsis navalis</taxon>
    </lineage>
</organism>
<dbReference type="AlphaFoldDB" id="A0A928Z768"/>
<dbReference type="Gene3D" id="1.25.40.10">
    <property type="entry name" value="Tetratricopeptide repeat domain"/>
    <property type="match status" value="3"/>
</dbReference>
<feature type="repeat" description="TPR" evidence="3">
    <location>
        <begin position="319"/>
        <end position="352"/>
    </location>
</feature>
<dbReference type="InterPro" id="IPR019734">
    <property type="entry name" value="TPR_rpt"/>
</dbReference>
<dbReference type="PROSITE" id="PS50293">
    <property type="entry name" value="TPR_REGION"/>
    <property type="match status" value="2"/>
</dbReference>
<feature type="repeat" description="TPR" evidence="3">
    <location>
        <begin position="93"/>
        <end position="126"/>
    </location>
</feature>
<name>A0A928Z768_9CYAN</name>
<evidence type="ECO:0000256" key="2">
    <source>
        <dbReference type="ARBA" id="ARBA00022803"/>
    </source>
</evidence>
<dbReference type="Pfam" id="PF00515">
    <property type="entry name" value="TPR_1"/>
    <property type="match status" value="1"/>
</dbReference>
<accession>A0A928Z768</accession>
<dbReference type="PANTHER" id="PTHR44858:SF1">
    <property type="entry name" value="UDP-N-ACETYLGLUCOSAMINE--PEPTIDE N-ACETYLGLUCOSAMINYLTRANSFERASE SPINDLY-RELATED"/>
    <property type="match status" value="1"/>
</dbReference>
<dbReference type="EMBL" id="JADEXQ010000134">
    <property type="protein sequence ID" value="MBE9032915.1"/>
    <property type="molecule type" value="Genomic_DNA"/>
</dbReference>
<keyword evidence="5" id="KW-1185">Reference proteome</keyword>
<evidence type="ECO:0000313" key="5">
    <source>
        <dbReference type="Proteomes" id="UP000625316"/>
    </source>
</evidence>
<dbReference type="RefSeq" id="WP_264327732.1">
    <property type="nucleotide sequence ID" value="NZ_JADEXQ010000134.1"/>
</dbReference>
<dbReference type="InterPro" id="IPR050498">
    <property type="entry name" value="Ycf3"/>
</dbReference>
<dbReference type="SMART" id="SM00028">
    <property type="entry name" value="TPR"/>
    <property type="match status" value="8"/>
</dbReference>
<dbReference type="Pfam" id="PF13414">
    <property type="entry name" value="TPR_11"/>
    <property type="match status" value="2"/>
</dbReference>
<feature type="repeat" description="TPR" evidence="3">
    <location>
        <begin position="195"/>
        <end position="228"/>
    </location>
</feature>
<comment type="caution">
    <text evidence="4">The sequence shown here is derived from an EMBL/GenBank/DDBJ whole genome shotgun (WGS) entry which is preliminary data.</text>
</comment>
<keyword evidence="1" id="KW-0677">Repeat</keyword>